<feature type="domain" description="HD/PDEase" evidence="1">
    <location>
        <begin position="50"/>
        <end position="157"/>
    </location>
</feature>
<dbReference type="Proteomes" id="UP000011705">
    <property type="component" value="Chromosome"/>
</dbReference>
<evidence type="ECO:0000259" key="1">
    <source>
        <dbReference type="SMART" id="SM00471"/>
    </source>
</evidence>
<dbReference type="EMBL" id="AGDV01000001">
    <property type="protein sequence ID" value="EMB36273.1"/>
    <property type="molecule type" value="Genomic_DNA"/>
</dbReference>
<protein>
    <recommendedName>
        <fullName evidence="1">HD/PDEase domain-containing protein</fullName>
    </recommendedName>
</protein>
<evidence type="ECO:0000313" key="2">
    <source>
        <dbReference type="EMBL" id="EMB36273.1"/>
    </source>
</evidence>
<accession>A0A0E2EL10</accession>
<name>A0A0E2EL10_TREDN</name>
<dbReference type="AlphaFoldDB" id="A0A0E2EL10"/>
<dbReference type="PATRIC" id="fig|999432.5.peg.481"/>
<organism evidence="2">
    <name type="scientific">Treponema denticola H-22</name>
    <dbReference type="NCBI Taxonomy" id="999432"/>
    <lineage>
        <taxon>Bacteria</taxon>
        <taxon>Pseudomonadati</taxon>
        <taxon>Spirochaetota</taxon>
        <taxon>Spirochaetia</taxon>
        <taxon>Spirochaetales</taxon>
        <taxon>Treponemataceae</taxon>
        <taxon>Treponema</taxon>
    </lineage>
</organism>
<dbReference type="InterPro" id="IPR003607">
    <property type="entry name" value="HD/PDEase_dom"/>
</dbReference>
<dbReference type="Gene3D" id="1.10.3210.10">
    <property type="entry name" value="Hypothetical protein af1432"/>
    <property type="match status" value="1"/>
</dbReference>
<reference evidence="2" key="1">
    <citation type="submission" date="2012-01" db="EMBL/GenBank/DDBJ databases">
        <title>The Genome Sequence of Treponema denticola H-22.</title>
        <authorList>
            <consortium name="The Broad Institute Genome Sequencing Platform"/>
            <person name="Earl A."/>
            <person name="Ward D."/>
            <person name="Feldgarden M."/>
            <person name="Gevers D."/>
            <person name="Blanton J.M."/>
            <person name="Fenno C.J."/>
            <person name="Baranova O.V."/>
            <person name="Mathney J."/>
            <person name="Dewhirst F.E."/>
            <person name="Izard J."/>
            <person name="Young S.K."/>
            <person name="Zeng Q."/>
            <person name="Gargeya S."/>
            <person name="Fitzgerald M."/>
            <person name="Haas B."/>
            <person name="Abouelleil A."/>
            <person name="Alvarado L."/>
            <person name="Arachchi H.M."/>
            <person name="Berlin A."/>
            <person name="Chapman S.B."/>
            <person name="Gearin G."/>
            <person name="Goldberg J."/>
            <person name="Griggs A."/>
            <person name="Gujja S."/>
            <person name="Hansen M."/>
            <person name="Heiman D."/>
            <person name="Howarth C."/>
            <person name="Larimer J."/>
            <person name="Lui A."/>
            <person name="MacDonald P.J.P."/>
            <person name="McCowen C."/>
            <person name="Montmayeur A."/>
            <person name="Murphy C."/>
            <person name="Neiman D."/>
            <person name="Pearson M."/>
            <person name="Priest M."/>
            <person name="Roberts A."/>
            <person name="Saif S."/>
            <person name="Shea T."/>
            <person name="Sisk P."/>
            <person name="Stolte C."/>
            <person name="Sykes S."/>
            <person name="Wortman J."/>
            <person name="Nusbaum C."/>
            <person name="Birren B."/>
        </authorList>
    </citation>
    <scope>NUCLEOTIDE SEQUENCE [LARGE SCALE GENOMIC DNA]</scope>
    <source>
        <strain evidence="2">H-22</strain>
    </source>
</reference>
<dbReference type="SUPFAM" id="SSF109604">
    <property type="entry name" value="HD-domain/PDEase-like"/>
    <property type="match status" value="1"/>
</dbReference>
<comment type="caution">
    <text evidence="2">The sequence shown here is derived from an EMBL/GenBank/DDBJ whole genome shotgun (WGS) entry which is preliminary data.</text>
</comment>
<dbReference type="HOGENOM" id="CLU_1288410_0_0_12"/>
<dbReference type="SMART" id="SM00471">
    <property type="entry name" value="HDc"/>
    <property type="match status" value="1"/>
</dbReference>
<gene>
    <name evidence="2" type="ORF">HMPREF9726_00465</name>
</gene>
<sequence>MVSAIKRIACYQNDSYKEFVLTRDLGVLKGIYLAPYMQVATALIGKARHAGGNMFRHQVDTMAILIDYGYIDSVLLKASLIHDVIEDIEDFNVNEILSIDSESGQVYELVLEVTKKKGQEKTEYLKNIIKNGSEKAKILKCADRISNMISLGFVTDSEFIERYCNETELYIFPIALEVNFEMYKELMALVVSRRQYLVECGYLEERVKKMRKAR</sequence>
<proteinExistence type="predicted"/>
<dbReference type="RefSeq" id="WP_002683116.1">
    <property type="nucleotide sequence ID" value="NZ_CM001795.1"/>
</dbReference>